<evidence type="ECO:0000313" key="4">
    <source>
        <dbReference type="EMBL" id="KAK8950824.1"/>
    </source>
</evidence>
<proteinExistence type="inferred from homology"/>
<sequence>MQILARSLPFLATRFSKRSTLLLPSAAVTGAAVTAASETATTSCTVPALTEVAAILSKNELAELRSLLPSLCDTGHPLDAVRLLDAALLAAPPLSSLPLPDLIDRLCSLPDMTATMALLTTLRFNPRRPSPLPFCAMMLSSYFRRRRLREAAKVFAWLCRADSPCRPDIKIYGIAVQGFCERGRAFEAVRVAREMVRDGVVLTVDLRVLLCHALLREARVQEALDLDSAINMVGEAGDGHGDRIDGVVELLDTMIKDWED</sequence>
<dbReference type="InterPro" id="IPR002885">
    <property type="entry name" value="PPR_rpt"/>
</dbReference>
<keyword evidence="5" id="KW-1185">Reference proteome</keyword>
<dbReference type="Gene3D" id="1.25.40.10">
    <property type="entry name" value="Tetratricopeptide repeat domain"/>
    <property type="match status" value="1"/>
</dbReference>
<evidence type="ECO:0000256" key="3">
    <source>
        <dbReference type="PROSITE-ProRule" id="PRU00708"/>
    </source>
</evidence>
<accession>A0AAP0BVK2</accession>
<dbReference type="PROSITE" id="PS51375">
    <property type="entry name" value="PPR"/>
    <property type="match status" value="1"/>
</dbReference>
<dbReference type="InterPro" id="IPR011990">
    <property type="entry name" value="TPR-like_helical_dom_sf"/>
</dbReference>
<feature type="repeat" description="PPR" evidence="3">
    <location>
        <begin position="168"/>
        <end position="202"/>
    </location>
</feature>
<dbReference type="PANTHER" id="PTHR47939:SF13">
    <property type="entry name" value="OS03G0201400 PROTEIN"/>
    <property type="match status" value="1"/>
</dbReference>
<comment type="similarity">
    <text evidence="1">Belongs to the PPR family. P subfamily.</text>
</comment>
<evidence type="ECO:0008006" key="6">
    <source>
        <dbReference type="Google" id="ProtNLM"/>
    </source>
</evidence>
<dbReference type="EMBL" id="JBBWWQ010000003">
    <property type="protein sequence ID" value="KAK8950824.1"/>
    <property type="molecule type" value="Genomic_DNA"/>
</dbReference>
<evidence type="ECO:0000256" key="1">
    <source>
        <dbReference type="ARBA" id="ARBA00007626"/>
    </source>
</evidence>
<dbReference type="PANTHER" id="PTHR47939">
    <property type="entry name" value="MEMBRANE-ASSOCIATED SALT-INDUCIBLE PROTEIN-LIKE"/>
    <property type="match status" value="1"/>
</dbReference>
<evidence type="ECO:0000256" key="2">
    <source>
        <dbReference type="ARBA" id="ARBA00022737"/>
    </source>
</evidence>
<comment type="caution">
    <text evidence="4">The sequence shown here is derived from an EMBL/GenBank/DDBJ whole genome shotgun (WGS) entry which is preliminary data.</text>
</comment>
<dbReference type="Pfam" id="PF01535">
    <property type="entry name" value="PPR"/>
    <property type="match status" value="1"/>
</dbReference>
<protein>
    <recommendedName>
        <fullName evidence="6">Pentatricopeptide repeat-containing protein</fullName>
    </recommendedName>
</protein>
<dbReference type="InterPro" id="IPR050667">
    <property type="entry name" value="PPR-containing_protein"/>
</dbReference>
<name>A0AAP0BVK2_9ASPA</name>
<reference evidence="4 5" key="1">
    <citation type="journal article" date="2022" name="Nat. Plants">
        <title>Genomes of leafy and leafless Platanthera orchids illuminate the evolution of mycoheterotrophy.</title>
        <authorList>
            <person name="Li M.H."/>
            <person name="Liu K.W."/>
            <person name="Li Z."/>
            <person name="Lu H.C."/>
            <person name="Ye Q.L."/>
            <person name="Zhang D."/>
            <person name="Wang J.Y."/>
            <person name="Li Y.F."/>
            <person name="Zhong Z.M."/>
            <person name="Liu X."/>
            <person name="Yu X."/>
            <person name="Liu D.K."/>
            <person name="Tu X.D."/>
            <person name="Liu B."/>
            <person name="Hao Y."/>
            <person name="Liao X.Y."/>
            <person name="Jiang Y.T."/>
            <person name="Sun W.H."/>
            <person name="Chen J."/>
            <person name="Chen Y.Q."/>
            <person name="Ai Y."/>
            <person name="Zhai J.W."/>
            <person name="Wu S.S."/>
            <person name="Zhou Z."/>
            <person name="Hsiao Y.Y."/>
            <person name="Wu W.L."/>
            <person name="Chen Y.Y."/>
            <person name="Lin Y.F."/>
            <person name="Hsu J.L."/>
            <person name="Li C.Y."/>
            <person name="Wang Z.W."/>
            <person name="Zhao X."/>
            <person name="Zhong W.Y."/>
            <person name="Ma X.K."/>
            <person name="Ma L."/>
            <person name="Huang J."/>
            <person name="Chen G.Z."/>
            <person name="Huang M.Z."/>
            <person name="Huang L."/>
            <person name="Peng D.H."/>
            <person name="Luo Y.B."/>
            <person name="Zou S.Q."/>
            <person name="Chen S.P."/>
            <person name="Lan S."/>
            <person name="Tsai W.C."/>
            <person name="Van de Peer Y."/>
            <person name="Liu Z.J."/>
        </authorList>
    </citation>
    <scope>NUCLEOTIDE SEQUENCE [LARGE SCALE GENOMIC DNA]</scope>
    <source>
        <strain evidence="4">Lor287</strain>
    </source>
</reference>
<dbReference type="NCBIfam" id="TIGR00756">
    <property type="entry name" value="PPR"/>
    <property type="match status" value="1"/>
</dbReference>
<gene>
    <name evidence="4" type="ORF">KSP39_PZI003130</name>
</gene>
<organism evidence="4 5">
    <name type="scientific">Platanthera zijinensis</name>
    <dbReference type="NCBI Taxonomy" id="2320716"/>
    <lineage>
        <taxon>Eukaryota</taxon>
        <taxon>Viridiplantae</taxon>
        <taxon>Streptophyta</taxon>
        <taxon>Embryophyta</taxon>
        <taxon>Tracheophyta</taxon>
        <taxon>Spermatophyta</taxon>
        <taxon>Magnoliopsida</taxon>
        <taxon>Liliopsida</taxon>
        <taxon>Asparagales</taxon>
        <taxon>Orchidaceae</taxon>
        <taxon>Orchidoideae</taxon>
        <taxon>Orchideae</taxon>
        <taxon>Orchidinae</taxon>
        <taxon>Platanthera</taxon>
    </lineage>
</organism>
<evidence type="ECO:0000313" key="5">
    <source>
        <dbReference type="Proteomes" id="UP001418222"/>
    </source>
</evidence>
<dbReference type="Proteomes" id="UP001418222">
    <property type="component" value="Unassembled WGS sequence"/>
</dbReference>
<keyword evidence="2" id="KW-0677">Repeat</keyword>
<dbReference type="AlphaFoldDB" id="A0AAP0BVK2"/>